<protein>
    <submittedName>
        <fullName evidence="1">Uncharacterized protein</fullName>
    </submittedName>
</protein>
<name>A0A9D4R104_DREPO</name>
<sequence length="68" mass="7597">MRVQDAPPFTVTGEDFTGALYVKEKSGSVCSRALVHALYILKWFRTCPKNLSSTHSEGFAAGNRYEQQ</sequence>
<accession>A0A9D4R104</accession>
<gene>
    <name evidence="1" type="ORF">DPMN_093440</name>
</gene>
<keyword evidence="2" id="KW-1185">Reference proteome</keyword>
<reference evidence="1" key="1">
    <citation type="journal article" date="2019" name="bioRxiv">
        <title>The Genome of the Zebra Mussel, Dreissena polymorpha: A Resource for Invasive Species Research.</title>
        <authorList>
            <person name="McCartney M.A."/>
            <person name="Auch B."/>
            <person name="Kono T."/>
            <person name="Mallez S."/>
            <person name="Zhang Y."/>
            <person name="Obille A."/>
            <person name="Becker A."/>
            <person name="Abrahante J.E."/>
            <person name="Garbe J."/>
            <person name="Badalamenti J.P."/>
            <person name="Herman A."/>
            <person name="Mangelson H."/>
            <person name="Liachko I."/>
            <person name="Sullivan S."/>
            <person name="Sone E.D."/>
            <person name="Koren S."/>
            <person name="Silverstein K.A.T."/>
            <person name="Beckman K.B."/>
            <person name="Gohl D.M."/>
        </authorList>
    </citation>
    <scope>NUCLEOTIDE SEQUENCE</scope>
    <source>
        <strain evidence="1">Duluth1</strain>
        <tissue evidence="1">Whole animal</tissue>
    </source>
</reference>
<dbReference type="AlphaFoldDB" id="A0A9D4R104"/>
<evidence type="ECO:0000313" key="1">
    <source>
        <dbReference type="EMBL" id="KAH3850964.1"/>
    </source>
</evidence>
<proteinExistence type="predicted"/>
<evidence type="ECO:0000313" key="2">
    <source>
        <dbReference type="Proteomes" id="UP000828390"/>
    </source>
</evidence>
<dbReference type="Proteomes" id="UP000828390">
    <property type="component" value="Unassembled WGS sequence"/>
</dbReference>
<reference evidence="1" key="2">
    <citation type="submission" date="2020-11" db="EMBL/GenBank/DDBJ databases">
        <authorList>
            <person name="McCartney M.A."/>
            <person name="Auch B."/>
            <person name="Kono T."/>
            <person name="Mallez S."/>
            <person name="Becker A."/>
            <person name="Gohl D.M."/>
            <person name="Silverstein K.A.T."/>
            <person name="Koren S."/>
            <person name="Bechman K.B."/>
            <person name="Herman A."/>
            <person name="Abrahante J.E."/>
            <person name="Garbe J."/>
        </authorList>
    </citation>
    <scope>NUCLEOTIDE SEQUENCE</scope>
    <source>
        <strain evidence="1">Duluth1</strain>
        <tissue evidence="1">Whole animal</tissue>
    </source>
</reference>
<comment type="caution">
    <text evidence="1">The sequence shown here is derived from an EMBL/GenBank/DDBJ whole genome shotgun (WGS) entry which is preliminary data.</text>
</comment>
<organism evidence="1 2">
    <name type="scientific">Dreissena polymorpha</name>
    <name type="common">Zebra mussel</name>
    <name type="synonym">Mytilus polymorpha</name>
    <dbReference type="NCBI Taxonomy" id="45954"/>
    <lineage>
        <taxon>Eukaryota</taxon>
        <taxon>Metazoa</taxon>
        <taxon>Spiralia</taxon>
        <taxon>Lophotrochozoa</taxon>
        <taxon>Mollusca</taxon>
        <taxon>Bivalvia</taxon>
        <taxon>Autobranchia</taxon>
        <taxon>Heteroconchia</taxon>
        <taxon>Euheterodonta</taxon>
        <taxon>Imparidentia</taxon>
        <taxon>Neoheterodontei</taxon>
        <taxon>Myida</taxon>
        <taxon>Dreissenoidea</taxon>
        <taxon>Dreissenidae</taxon>
        <taxon>Dreissena</taxon>
    </lineage>
</organism>
<dbReference type="EMBL" id="JAIWYP010000003">
    <property type="protein sequence ID" value="KAH3850964.1"/>
    <property type="molecule type" value="Genomic_DNA"/>
</dbReference>